<comment type="subcellular location">
    <subcellularLocation>
        <location evidence="1">Cell membrane</location>
        <topology evidence="1">Multi-pass membrane protein</topology>
    </subcellularLocation>
</comment>
<dbReference type="InterPro" id="IPR037185">
    <property type="entry name" value="EmrE-like"/>
</dbReference>
<comment type="caution">
    <text evidence="9">The sequence shown here is derived from an EMBL/GenBank/DDBJ whole genome shotgun (WGS) entry which is preliminary data.</text>
</comment>
<feature type="transmembrane region" description="Helical" evidence="7">
    <location>
        <begin position="138"/>
        <end position="155"/>
    </location>
</feature>
<dbReference type="Pfam" id="PF00892">
    <property type="entry name" value="EamA"/>
    <property type="match status" value="2"/>
</dbReference>
<evidence type="ECO:0000256" key="7">
    <source>
        <dbReference type="SAM" id="Phobius"/>
    </source>
</evidence>
<gene>
    <name evidence="9" type="ORF">DSOL_3595</name>
</gene>
<dbReference type="SUPFAM" id="SSF103481">
    <property type="entry name" value="Multidrug resistance efflux transporter EmrE"/>
    <property type="match status" value="2"/>
</dbReference>
<evidence type="ECO:0000256" key="5">
    <source>
        <dbReference type="ARBA" id="ARBA00022989"/>
    </source>
</evidence>
<keyword evidence="3" id="KW-1003">Cell membrane</keyword>
<dbReference type="PANTHER" id="PTHR32322">
    <property type="entry name" value="INNER MEMBRANE TRANSPORTER"/>
    <property type="match status" value="1"/>
</dbReference>
<evidence type="ECO:0000256" key="1">
    <source>
        <dbReference type="ARBA" id="ARBA00004651"/>
    </source>
</evidence>
<dbReference type="STRING" id="1888891.DSOL_3595"/>
<feature type="transmembrane region" description="Helical" evidence="7">
    <location>
        <begin position="161"/>
        <end position="181"/>
    </location>
</feature>
<feature type="domain" description="EamA" evidence="8">
    <location>
        <begin position="21"/>
        <end position="152"/>
    </location>
</feature>
<keyword evidence="4 7" id="KW-0812">Transmembrane</keyword>
<dbReference type="PANTHER" id="PTHR32322:SF18">
    <property type="entry name" value="S-ADENOSYLMETHIONINE_S-ADENOSYLHOMOCYSTEINE TRANSPORTER"/>
    <property type="match status" value="1"/>
</dbReference>
<accession>A0A1Q8QPQ3</accession>
<feature type="transmembrane region" description="Helical" evidence="7">
    <location>
        <begin position="21"/>
        <end position="43"/>
    </location>
</feature>
<dbReference type="InterPro" id="IPR050638">
    <property type="entry name" value="AA-Vitamin_Transporters"/>
</dbReference>
<dbReference type="EMBL" id="MLBF01000034">
    <property type="protein sequence ID" value="OLN29258.1"/>
    <property type="molecule type" value="Genomic_DNA"/>
</dbReference>
<keyword evidence="5 7" id="KW-1133">Transmembrane helix</keyword>
<feature type="transmembrane region" description="Helical" evidence="7">
    <location>
        <begin position="193"/>
        <end position="214"/>
    </location>
</feature>
<feature type="transmembrane region" description="Helical" evidence="7">
    <location>
        <begin position="226"/>
        <end position="245"/>
    </location>
</feature>
<proteinExistence type="inferred from homology"/>
<comment type="similarity">
    <text evidence="2">Belongs to the EamA transporter family.</text>
</comment>
<evidence type="ECO:0000256" key="2">
    <source>
        <dbReference type="ARBA" id="ARBA00007362"/>
    </source>
</evidence>
<keyword evidence="6 7" id="KW-0472">Membrane</keyword>
<evidence type="ECO:0000256" key="3">
    <source>
        <dbReference type="ARBA" id="ARBA00022475"/>
    </source>
</evidence>
<organism evidence="9 10">
    <name type="scientific">Desulfosporosinus metallidurans</name>
    <dbReference type="NCBI Taxonomy" id="1888891"/>
    <lineage>
        <taxon>Bacteria</taxon>
        <taxon>Bacillati</taxon>
        <taxon>Bacillota</taxon>
        <taxon>Clostridia</taxon>
        <taxon>Eubacteriales</taxon>
        <taxon>Desulfitobacteriaceae</taxon>
        <taxon>Desulfosporosinus</taxon>
    </lineage>
</organism>
<evidence type="ECO:0000313" key="10">
    <source>
        <dbReference type="Proteomes" id="UP000186102"/>
    </source>
</evidence>
<feature type="transmembrane region" description="Helical" evidence="7">
    <location>
        <begin position="107"/>
        <end position="126"/>
    </location>
</feature>
<dbReference type="GO" id="GO:0005886">
    <property type="term" value="C:plasma membrane"/>
    <property type="evidence" value="ECO:0007669"/>
    <property type="project" value="UniProtKB-SubCell"/>
</dbReference>
<feature type="transmembrane region" description="Helical" evidence="7">
    <location>
        <begin position="49"/>
        <end position="68"/>
    </location>
</feature>
<evidence type="ECO:0000256" key="4">
    <source>
        <dbReference type="ARBA" id="ARBA00022692"/>
    </source>
</evidence>
<name>A0A1Q8QPQ3_9FIRM</name>
<keyword evidence="10" id="KW-1185">Reference proteome</keyword>
<evidence type="ECO:0000313" key="9">
    <source>
        <dbReference type="EMBL" id="OLN29258.1"/>
    </source>
</evidence>
<dbReference type="AlphaFoldDB" id="A0A1Q8QPQ3"/>
<evidence type="ECO:0000259" key="8">
    <source>
        <dbReference type="Pfam" id="PF00892"/>
    </source>
</evidence>
<sequence>MRDFTSFILKEDDCMSNKGLAYIYLTITVSAWGSLYVVSKFVLGHVPTFTILFLRYLVAGIALLLILRTREPEKIERQDYKYIVMIGFVGYFLSVAAQLLGTKLSNASLASLINSMNPVFIILFAVPVLKEKITVSKLISVTAAVAGAYIIIGGVGNGGAMIGIIVSIFSVLTWSLMTVLVRRVTQKYDALVVTTYSILVALACTLPVLIYELLTTPHVQLFDPATISSILYMGLVCTALSHVLWNKSLSMIEAGSCSLFYPLQPMVAVSLGGLFSGEKMSITFLMGAVLIIGGVLFSVLAGRRRNYEKSL</sequence>
<reference evidence="9 10" key="1">
    <citation type="submission" date="2016-09" db="EMBL/GenBank/DDBJ databases">
        <title>Complete genome of Desulfosporosinus sp. OL.</title>
        <authorList>
            <person name="Mardanov A."/>
            <person name="Beletsky A."/>
            <person name="Panova A."/>
            <person name="Karnachuk O."/>
            <person name="Ravin N."/>
        </authorList>
    </citation>
    <scope>NUCLEOTIDE SEQUENCE [LARGE SCALE GENOMIC DNA]</scope>
    <source>
        <strain evidence="9 10">OL</strain>
    </source>
</reference>
<feature type="transmembrane region" description="Helical" evidence="7">
    <location>
        <begin position="257"/>
        <end position="276"/>
    </location>
</feature>
<feature type="domain" description="EamA" evidence="8">
    <location>
        <begin position="161"/>
        <end position="299"/>
    </location>
</feature>
<protein>
    <submittedName>
        <fullName evidence="9">Permease of the drug/metabolite transporter (DMT) superfamily</fullName>
    </submittedName>
</protein>
<dbReference type="Proteomes" id="UP000186102">
    <property type="component" value="Unassembled WGS sequence"/>
</dbReference>
<feature type="transmembrane region" description="Helical" evidence="7">
    <location>
        <begin position="282"/>
        <end position="302"/>
    </location>
</feature>
<evidence type="ECO:0000256" key="6">
    <source>
        <dbReference type="ARBA" id="ARBA00023136"/>
    </source>
</evidence>
<feature type="transmembrane region" description="Helical" evidence="7">
    <location>
        <begin position="80"/>
        <end position="101"/>
    </location>
</feature>
<dbReference type="InterPro" id="IPR000620">
    <property type="entry name" value="EamA_dom"/>
</dbReference>